<evidence type="ECO:0000313" key="10">
    <source>
        <dbReference type="Proteomes" id="UP001172756"/>
    </source>
</evidence>
<evidence type="ECO:0000313" key="9">
    <source>
        <dbReference type="EMBL" id="MDN4484087.1"/>
    </source>
</evidence>
<comment type="catalytic activity">
    <reaction evidence="5 8">
        <text>urate + O2 + H2O = 5-hydroxyisourate + H2O2</text>
        <dbReference type="Rhea" id="RHEA:21368"/>
        <dbReference type="ChEBI" id="CHEBI:15377"/>
        <dbReference type="ChEBI" id="CHEBI:15379"/>
        <dbReference type="ChEBI" id="CHEBI:16240"/>
        <dbReference type="ChEBI" id="CHEBI:17775"/>
        <dbReference type="ChEBI" id="CHEBI:18072"/>
        <dbReference type="EC" id="1.7.3.3"/>
    </reaction>
</comment>
<proteinExistence type="inferred from homology"/>
<evidence type="ECO:0000256" key="2">
    <source>
        <dbReference type="ARBA" id="ARBA00009760"/>
    </source>
</evidence>
<organism evidence="9 10">
    <name type="scientific">Demequina lignilytica</name>
    <dbReference type="NCBI Taxonomy" id="3051663"/>
    <lineage>
        <taxon>Bacteria</taxon>
        <taxon>Bacillati</taxon>
        <taxon>Actinomycetota</taxon>
        <taxon>Actinomycetes</taxon>
        <taxon>Micrococcales</taxon>
        <taxon>Demequinaceae</taxon>
        <taxon>Demequina</taxon>
    </lineage>
</organism>
<keyword evidence="4 5" id="KW-0560">Oxidoreductase</keyword>
<feature type="binding site" evidence="7">
    <location>
        <position position="248"/>
    </location>
    <ligand>
        <name>O2</name>
        <dbReference type="ChEBI" id="CHEBI:15379"/>
    </ligand>
</feature>
<dbReference type="EMBL" id="JAUHQB010000008">
    <property type="protein sequence ID" value="MDN4484087.1"/>
    <property type="molecule type" value="Genomic_DNA"/>
</dbReference>
<feature type="binding site" evidence="7">
    <location>
        <position position="159"/>
    </location>
    <ligand>
        <name>5-hydroxyisourate</name>
        <dbReference type="ChEBI" id="CHEBI:18072"/>
    </ligand>
</feature>
<protein>
    <recommendedName>
        <fullName evidence="5 8">Uricase</fullName>
        <ecNumber evidence="5 8">1.7.3.3</ecNumber>
    </recommendedName>
    <alternativeName>
        <fullName evidence="5">Urate oxidase</fullName>
    </alternativeName>
</protein>
<comment type="caution">
    <text evidence="9">The sequence shown here is derived from an EMBL/GenBank/DDBJ whole genome shotgun (WGS) entry which is preliminary data.</text>
</comment>
<dbReference type="GO" id="GO:0006144">
    <property type="term" value="P:purine nucleobase metabolic process"/>
    <property type="evidence" value="ECO:0007669"/>
    <property type="project" value="UniProtKB-KW"/>
</dbReference>
<evidence type="ECO:0000256" key="1">
    <source>
        <dbReference type="ARBA" id="ARBA00004831"/>
    </source>
</evidence>
<feature type="binding site" evidence="7">
    <location>
        <position position="159"/>
    </location>
    <ligand>
        <name>urate</name>
        <dbReference type="ChEBI" id="CHEBI:17775"/>
    </ligand>
</feature>
<dbReference type="NCBIfam" id="TIGR03383">
    <property type="entry name" value="urate_oxi"/>
    <property type="match status" value="1"/>
</dbReference>
<evidence type="ECO:0000256" key="4">
    <source>
        <dbReference type="ARBA" id="ARBA00023002"/>
    </source>
</evidence>
<dbReference type="PRINTS" id="PR00093">
    <property type="entry name" value="URICASE"/>
</dbReference>
<evidence type="ECO:0000256" key="8">
    <source>
        <dbReference type="RuleBase" id="RU004455"/>
    </source>
</evidence>
<evidence type="ECO:0000256" key="7">
    <source>
        <dbReference type="PIRSR" id="PIRSR000241-2"/>
    </source>
</evidence>
<feature type="binding site" evidence="7">
    <location>
        <position position="57"/>
    </location>
    <ligand>
        <name>urate</name>
        <dbReference type="ChEBI" id="CHEBI:17775"/>
    </ligand>
</feature>
<comment type="function">
    <text evidence="5 8">Catalyzes the oxidation of uric acid to 5-hydroxyisourate, which is further processed to form (S)-allantoin.</text>
</comment>
<dbReference type="InterPro" id="IPR002042">
    <property type="entry name" value="Uricase"/>
</dbReference>
<dbReference type="EC" id="1.7.3.3" evidence="5 8"/>
<dbReference type="PANTHER" id="PTHR42874:SF1">
    <property type="entry name" value="URICASE"/>
    <property type="match status" value="1"/>
</dbReference>
<feature type="binding site" evidence="7">
    <location>
        <position position="58"/>
    </location>
    <ligand>
        <name>urate</name>
        <dbReference type="ChEBI" id="CHEBI:17775"/>
    </ligand>
</feature>
<keyword evidence="3 5" id="KW-0659">Purine metabolism</keyword>
<dbReference type="AlphaFoldDB" id="A0AB35MK37"/>
<feature type="binding site" evidence="7">
    <location>
        <position position="176"/>
    </location>
    <ligand>
        <name>urate</name>
        <dbReference type="ChEBI" id="CHEBI:17775"/>
    </ligand>
</feature>
<feature type="binding site" evidence="7">
    <location>
        <position position="222"/>
    </location>
    <ligand>
        <name>5-hydroxyisourate</name>
        <dbReference type="ChEBI" id="CHEBI:18072"/>
    </ligand>
</feature>
<dbReference type="GO" id="GO:0004846">
    <property type="term" value="F:urate oxidase activity"/>
    <property type="evidence" value="ECO:0007669"/>
    <property type="project" value="UniProtKB-EC"/>
</dbReference>
<accession>A0AB35MK37</accession>
<dbReference type="SUPFAM" id="SSF55620">
    <property type="entry name" value="Tetrahydrobiopterin biosynthesis enzymes-like"/>
    <property type="match status" value="2"/>
</dbReference>
<feature type="binding site" evidence="7">
    <location>
        <position position="57"/>
    </location>
    <ligand>
        <name>5-hydroxyisourate</name>
        <dbReference type="ChEBI" id="CHEBI:18072"/>
    </ligand>
</feature>
<name>A0AB35MK37_9MICO</name>
<evidence type="ECO:0000256" key="3">
    <source>
        <dbReference type="ARBA" id="ARBA00022631"/>
    </source>
</evidence>
<comment type="pathway">
    <text evidence="1 5">Purine metabolism; urate degradation; (S)-allantoin from urate: step 1/3.</text>
</comment>
<gene>
    <name evidence="9" type="primary">pucL</name>
    <name evidence="9" type="ORF">QQ002_11100</name>
</gene>
<dbReference type="Pfam" id="PF01014">
    <property type="entry name" value="Uricase"/>
    <property type="match status" value="2"/>
</dbReference>
<dbReference type="PANTHER" id="PTHR42874">
    <property type="entry name" value="URICASE"/>
    <property type="match status" value="1"/>
</dbReference>
<dbReference type="Proteomes" id="UP001172756">
    <property type="component" value="Unassembled WGS sequence"/>
</dbReference>
<reference evidence="9 10" key="1">
    <citation type="submission" date="2023-06" db="EMBL/GenBank/DDBJ databases">
        <title>SYSU T0a273.</title>
        <authorList>
            <person name="Gao L."/>
            <person name="Fang B.-Z."/>
            <person name="Li W.-J."/>
        </authorList>
    </citation>
    <scope>NUCLEOTIDE SEQUENCE [LARGE SCALE GENOMIC DNA]</scope>
    <source>
        <strain evidence="9 10">SYSU T0a273</strain>
    </source>
</reference>
<feature type="binding site" evidence="7">
    <location>
        <position position="57"/>
    </location>
    <ligand>
        <name>O2</name>
        <dbReference type="ChEBI" id="CHEBI:15379"/>
    </ligand>
</feature>
<comment type="similarity">
    <text evidence="2 5 8">Belongs to the uricase family.</text>
</comment>
<feature type="binding site" evidence="7">
    <location>
        <position position="222"/>
    </location>
    <ligand>
        <name>urate</name>
        <dbReference type="ChEBI" id="CHEBI:17775"/>
    </ligand>
</feature>
<feature type="active site" description="Charge relay system" evidence="6">
    <location>
        <position position="57"/>
    </location>
</feature>
<dbReference type="PIRSF" id="PIRSF000241">
    <property type="entry name" value="Urate_oxidase"/>
    <property type="match status" value="1"/>
</dbReference>
<dbReference type="RefSeq" id="WP_301152767.1">
    <property type="nucleotide sequence ID" value="NZ_JAUHPZ010000002.1"/>
</dbReference>
<feature type="active site" description="Charge relay system" evidence="6">
    <location>
        <position position="12"/>
    </location>
</feature>
<evidence type="ECO:0000256" key="6">
    <source>
        <dbReference type="PIRSR" id="PIRSR000241-1"/>
    </source>
</evidence>
<dbReference type="InterPro" id="IPR019842">
    <property type="entry name" value="Uricase_CS"/>
</dbReference>
<feature type="active site" description="Charge relay system" evidence="6">
    <location>
        <position position="250"/>
    </location>
</feature>
<evidence type="ECO:0000256" key="5">
    <source>
        <dbReference type="PIRNR" id="PIRNR000241"/>
    </source>
</evidence>
<feature type="binding site" evidence="7">
    <location>
        <position position="248"/>
    </location>
    <ligand>
        <name>urate</name>
        <dbReference type="ChEBI" id="CHEBI:17775"/>
    </ligand>
</feature>
<dbReference type="Gene3D" id="3.10.270.10">
    <property type="entry name" value="Urate Oxidase"/>
    <property type="match status" value="1"/>
</dbReference>
<feature type="binding site" evidence="7">
    <location>
        <position position="176"/>
    </location>
    <ligand>
        <name>5-hydroxyisourate</name>
        <dbReference type="ChEBI" id="CHEBI:18072"/>
    </ligand>
</feature>
<dbReference type="PROSITE" id="PS00366">
    <property type="entry name" value="URICASE"/>
    <property type="match status" value="1"/>
</dbReference>
<feature type="binding site" evidence="7">
    <location>
        <position position="248"/>
    </location>
    <ligand>
        <name>5-hydroxyisourate</name>
        <dbReference type="ChEBI" id="CHEBI:18072"/>
    </ligand>
</feature>
<sequence length="301" mass="33156">MAIILGDHQYGKAENRIVRIVRDTPRHEIRDVNVSTCLRGRFDAAHLTGDQGEVLPTDTQKQTSYAYAKTVGLASLERYAHALAVHFVDDVEPVDQARVELEEFAWERVSVGGAEHDFSWVRSGREVRTVAVTVDADGSAWITGGLKDLVVLKSSGSEFHGFLEDEYTVLEPTSDRIMATSLVAKWRFGAVDVATFDFDAAYAAITTAMVETFASFHSLALQQTLFQMGKAAIEAVPELVEVRLSAPNKHHFAYDLARFGIENHNEVFHADDRPYGLIQASVTVEGAPDAGPAWDQYSGLV</sequence>